<keyword evidence="4" id="KW-1185">Reference proteome</keyword>
<evidence type="ECO:0000259" key="2">
    <source>
        <dbReference type="Pfam" id="PF13391"/>
    </source>
</evidence>
<feature type="region of interest" description="Disordered" evidence="1">
    <location>
        <begin position="1"/>
        <end position="31"/>
    </location>
</feature>
<evidence type="ECO:0000313" key="3">
    <source>
        <dbReference type="EMBL" id="KIX07810.1"/>
    </source>
</evidence>
<name>A0A0D2JF27_9EURO</name>
<feature type="domain" description="HNH nuclease" evidence="2">
    <location>
        <begin position="156"/>
        <end position="248"/>
    </location>
</feature>
<reference evidence="3 4" key="1">
    <citation type="submission" date="2015-01" db="EMBL/GenBank/DDBJ databases">
        <title>The Genome Sequence of Rhinocladiella mackenzie CBS 650.93.</title>
        <authorList>
            <consortium name="The Broad Institute Genomics Platform"/>
            <person name="Cuomo C."/>
            <person name="de Hoog S."/>
            <person name="Gorbushina A."/>
            <person name="Stielow B."/>
            <person name="Teixiera M."/>
            <person name="Abouelleil A."/>
            <person name="Chapman S.B."/>
            <person name="Priest M."/>
            <person name="Young S.K."/>
            <person name="Wortman J."/>
            <person name="Nusbaum C."/>
            <person name="Birren B."/>
        </authorList>
    </citation>
    <scope>NUCLEOTIDE SEQUENCE [LARGE SCALE GENOMIC DNA]</scope>
    <source>
        <strain evidence="3 4">CBS 650.93</strain>
    </source>
</reference>
<gene>
    <name evidence="3" type="ORF">Z518_02464</name>
</gene>
<organism evidence="3 4">
    <name type="scientific">Rhinocladiella mackenziei CBS 650.93</name>
    <dbReference type="NCBI Taxonomy" id="1442369"/>
    <lineage>
        <taxon>Eukaryota</taxon>
        <taxon>Fungi</taxon>
        <taxon>Dikarya</taxon>
        <taxon>Ascomycota</taxon>
        <taxon>Pezizomycotina</taxon>
        <taxon>Eurotiomycetes</taxon>
        <taxon>Chaetothyriomycetidae</taxon>
        <taxon>Chaetothyriales</taxon>
        <taxon>Herpotrichiellaceae</taxon>
        <taxon>Rhinocladiella</taxon>
    </lineage>
</organism>
<dbReference type="GeneID" id="25290535"/>
<dbReference type="Proteomes" id="UP000053617">
    <property type="component" value="Unassembled WGS sequence"/>
</dbReference>
<evidence type="ECO:0000313" key="4">
    <source>
        <dbReference type="Proteomes" id="UP000053617"/>
    </source>
</evidence>
<dbReference type="OrthoDB" id="5416097at2759"/>
<dbReference type="InterPro" id="IPR003615">
    <property type="entry name" value="HNH_nuc"/>
</dbReference>
<protein>
    <recommendedName>
        <fullName evidence="2">HNH nuclease domain-containing protein</fullName>
    </recommendedName>
</protein>
<dbReference type="RefSeq" id="XP_013274946.1">
    <property type="nucleotide sequence ID" value="XM_013419492.1"/>
</dbReference>
<sequence length="413" mass="46769">MAPSSKKRSKKGSPKSPKETRKRMTKATAPEIDFNSEDYNIRSPERTQLLTQVKEAIGDAPVSSAFWACFQLADMNQLNQLLVIAKVNPEVVLGYDEPLVLLPLKWSQRFKDSGSEAVSQRSGGAKKRKLNANGQSWVQRSAIQADKCKERDDYKCVLTNQLLPREAHIFPYSMLNSPLQGSRSQTSKMIPDFWKLLHLFWDKDRIKKWKETIFQDSQNPNTGIDRCFNLISLDASVHVKWTKGLFALKPLRLSSDRKELTVQFFWQVPSNYDMASRIDLLTEPTSSEGLEVVANGHWLTRFEDDGSLRAIRSGELVTLTTKDPENLPLPSVELFEMQWVLQRLVGMSGAAGWPILDLDDENVDDDGWFVPDLTPNLDNSLKRVCEWVTTRDAADVRPEISTATPCPSVIPCQ</sequence>
<proteinExistence type="predicted"/>
<feature type="compositionally biased region" description="Basic residues" evidence="1">
    <location>
        <begin position="1"/>
        <end position="13"/>
    </location>
</feature>
<evidence type="ECO:0000256" key="1">
    <source>
        <dbReference type="SAM" id="MobiDB-lite"/>
    </source>
</evidence>
<dbReference type="HOGENOM" id="CLU_039755_0_0_1"/>
<dbReference type="VEuPathDB" id="FungiDB:Z518_02464"/>
<dbReference type="Pfam" id="PF13391">
    <property type="entry name" value="HNH_2"/>
    <property type="match status" value="1"/>
</dbReference>
<accession>A0A0D2JF27</accession>
<dbReference type="AlphaFoldDB" id="A0A0D2JF27"/>
<dbReference type="EMBL" id="KN847476">
    <property type="protein sequence ID" value="KIX07810.1"/>
    <property type="molecule type" value="Genomic_DNA"/>
</dbReference>